<dbReference type="PROSITE" id="PS51257">
    <property type="entry name" value="PROKAR_LIPOPROTEIN"/>
    <property type="match status" value="1"/>
</dbReference>
<dbReference type="AlphaFoldDB" id="A0A222ENA4"/>
<evidence type="ECO:0000313" key="2">
    <source>
        <dbReference type="EMBL" id="ASP27982.1"/>
    </source>
</evidence>
<keyword evidence="1" id="KW-0732">Signal</keyword>
<dbReference type="KEGG" id="scou:SCORR_v1c02070"/>
<evidence type="ECO:0000313" key="3">
    <source>
        <dbReference type="Proteomes" id="UP000203229"/>
    </source>
</evidence>
<dbReference type="NCBIfam" id="NF038029">
    <property type="entry name" value="LP_plasma"/>
    <property type="match status" value="1"/>
</dbReference>
<protein>
    <recommendedName>
        <fullName evidence="4">Lipoprotein</fullName>
    </recommendedName>
</protein>
<sequence>MKKLIGWLTALSIIGSSSSMVVSCNKDNSWDVRPDKPKLDSNLAKKLLASISGDSSLADIDFGSFFSSDDATKIVVNMINELISRQYSFDSKNKQISDLGWSSKYGKEDNGSIEQSFRDLYSEDTRSIAEDNLFLEYTKALSSNENYDFNIQAKYLYDLNLVSKTSVKLLNDNDGKLSGKTAELDPSNVNDKAIYFKKNGKGKSLLWKYSGEIVPGITDKDEDIQTSNLPTINDLTAEYSKIEEEDKTKFYVDKDCTKRVSAKTALFIRFQQYFESKLLEDINTNLLTKSFLDANMFKIKSEGTSESGVKNGVYLNTASPIFSKTQSWSNNTNEKLKTNVKMVWTVKYDNTKKDLDLESEIKTKLKKFINPANGEMLSPSETSITDILEILSKLGEQSKEETPTNPYNPVIDDSNSYDPYFGQGGFKGFTIYNNDSSIGDSPISGANYESAVKSWNNGPGIILKSPEKYSFTDKDNGNYEEIVVVLPVYMIELLGGSGANIYQIKGKDQADTIDINLGKSVSNKTEFKDIWDRPINEKLHTKDIQDLIADSSKRDSMLNQLKYLVSNDSTSSELAKTSLYSLYLDKDLVYYAGLYNEIGKYIKNEDDYDE</sequence>
<evidence type="ECO:0008006" key="4">
    <source>
        <dbReference type="Google" id="ProtNLM"/>
    </source>
</evidence>
<keyword evidence="3" id="KW-1185">Reference proteome</keyword>
<reference evidence="2 3" key="1">
    <citation type="submission" date="2017-07" db="EMBL/GenBank/DDBJ databases">
        <title>Complete genome sequence of Spiroplasma corruscae EC-1 (DSM 19793).</title>
        <authorList>
            <person name="Tsai Y.-M."/>
            <person name="Lo W.-S."/>
            <person name="Kuo C.-H."/>
        </authorList>
    </citation>
    <scope>NUCLEOTIDE SEQUENCE [LARGE SCALE GENOMIC DNA]</scope>
    <source>
        <strain evidence="2 3">EC-1</strain>
    </source>
</reference>
<organism evidence="2 3">
    <name type="scientific">Spiroplasma corruscae</name>
    <dbReference type="NCBI Taxonomy" id="216934"/>
    <lineage>
        <taxon>Bacteria</taxon>
        <taxon>Bacillati</taxon>
        <taxon>Mycoplasmatota</taxon>
        <taxon>Mollicutes</taxon>
        <taxon>Entomoplasmatales</taxon>
        <taxon>Spiroplasmataceae</taxon>
        <taxon>Spiroplasma</taxon>
    </lineage>
</organism>
<proteinExistence type="predicted"/>
<dbReference type="EMBL" id="CP022535">
    <property type="protein sequence ID" value="ASP27982.1"/>
    <property type="molecule type" value="Genomic_DNA"/>
</dbReference>
<evidence type="ECO:0000256" key="1">
    <source>
        <dbReference type="SAM" id="SignalP"/>
    </source>
</evidence>
<accession>A0A222ENA4</accession>
<gene>
    <name evidence="2" type="ORF">SCORR_v1c02070</name>
</gene>
<dbReference type="Proteomes" id="UP000203229">
    <property type="component" value="Chromosome"/>
</dbReference>
<dbReference type="OrthoDB" id="395787at2"/>
<name>A0A222ENA4_9MOLU</name>
<feature type="chain" id="PRO_5013098387" description="Lipoprotein" evidence="1">
    <location>
        <begin position="22"/>
        <end position="610"/>
    </location>
</feature>
<dbReference type="RefSeq" id="WP_094048305.1">
    <property type="nucleotide sequence ID" value="NZ_CP022535.1"/>
</dbReference>
<dbReference type="InterPro" id="IPR054816">
    <property type="entry name" value="Lipoprotein_mollicutes-type_CS"/>
</dbReference>
<feature type="signal peptide" evidence="1">
    <location>
        <begin position="1"/>
        <end position="21"/>
    </location>
</feature>